<dbReference type="InterPro" id="IPR037523">
    <property type="entry name" value="VOC_core"/>
</dbReference>
<reference evidence="3" key="1">
    <citation type="journal article" date="2019" name="Int. J. Syst. Evol. Microbiol.">
        <title>The Global Catalogue of Microorganisms (GCM) 10K type strain sequencing project: providing services to taxonomists for standard genome sequencing and annotation.</title>
        <authorList>
            <consortium name="The Broad Institute Genomics Platform"/>
            <consortium name="The Broad Institute Genome Sequencing Center for Infectious Disease"/>
            <person name="Wu L."/>
            <person name="Ma J."/>
        </authorList>
    </citation>
    <scope>NUCLEOTIDE SEQUENCE [LARGE SCALE GENOMIC DNA]</scope>
    <source>
        <strain evidence="3">JCM 16908</strain>
    </source>
</reference>
<dbReference type="Pfam" id="PF00903">
    <property type="entry name" value="Glyoxalase"/>
    <property type="match status" value="1"/>
</dbReference>
<proteinExistence type="predicted"/>
<dbReference type="SUPFAM" id="SSF54593">
    <property type="entry name" value="Glyoxalase/Bleomycin resistance protein/Dihydroxybiphenyl dioxygenase"/>
    <property type="match status" value="1"/>
</dbReference>
<dbReference type="PROSITE" id="PS51819">
    <property type="entry name" value="VOC"/>
    <property type="match status" value="1"/>
</dbReference>
<accession>A0ABP7IQ35</accession>
<dbReference type="PANTHER" id="PTHR36437:SF2">
    <property type="entry name" value="GLYOXALASE_BLEOMYCIN RESISTANCE PROTEIN_DIOXYGENASE"/>
    <property type="match status" value="1"/>
</dbReference>
<dbReference type="Gene3D" id="3.10.180.10">
    <property type="entry name" value="2,3-Dihydroxybiphenyl 1,2-Dioxygenase, domain 1"/>
    <property type="match status" value="1"/>
</dbReference>
<feature type="domain" description="VOC" evidence="1">
    <location>
        <begin position="5"/>
        <end position="121"/>
    </location>
</feature>
<dbReference type="InterPro" id="IPR029068">
    <property type="entry name" value="Glyas_Bleomycin-R_OHBP_Dase"/>
</dbReference>
<sequence>MALRSISIVSIPVSDQDRAAEFYEHKLGFTLVADNPMGDQRWVQLAPPGGGATITLVTWFPAMPPGGVRGLVIECDEVAETLERFRAQGVTVHQDGVEKAPWGTFFTFEDPDGNGWVAQESAFPA</sequence>
<dbReference type="PANTHER" id="PTHR36437">
    <property type="entry name" value="GLYOXALASE/BLEOMYCIN RESISTANCE PROTEIN/DIOXYGENASE"/>
    <property type="match status" value="1"/>
</dbReference>
<dbReference type="RefSeq" id="WP_344945100.1">
    <property type="nucleotide sequence ID" value="NZ_BAAAZR010000019.1"/>
</dbReference>
<evidence type="ECO:0000313" key="3">
    <source>
        <dbReference type="Proteomes" id="UP001500888"/>
    </source>
</evidence>
<organism evidence="2 3">
    <name type="scientific">Sphaerisporangium flaviroseum</name>
    <dbReference type="NCBI Taxonomy" id="509199"/>
    <lineage>
        <taxon>Bacteria</taxon>
        <taxon>Bacillati</taxon>
        <taxon>Actinomycetota</taxon>
        <taxon>Actinomycetes</taxon>
        <taxon>Streptosporangiales</taxon>
        <taxon>Streptosporangiaceae</taxon>
        <taxon>Sphaerisporangium</taxon>
    </lineage>
</organism>
<gene>
    <name evidence="2" type="ORF">GCM10022226_50860</name>
</gene>
<comment type="caution">
    <text evidence="2">The sequence shown here is derived from an EMBL/GenBank/DDBJ whole genome shotgun (WGS) entry which is preliminary data.</text>
</comment>
<name>A0ABP7IQ35_9ACTN</name>
<dbReference type="EMBL" id="BAAAZR010000019">
    <property type="protein sequence ID" value="GAA3824098.1"/>
    <property type="molecule type" value="Genomic_DNA"/>
</dbReference>
<dbReference type="InterPro" id="IPR004360">
    <property type="entry name" value="Glyas_Fos-R_dOase_dom"/>
</dbReference>
<evidence type="ECO:0000313" key="2">
    <source>
        <dbReference type="EMBL" id="GAA3824098.1"/>
    </source>
</evidence>
<evidence type="ECO:0000259" key="1">
    <source>
        <dbReference type="PROSITE" id="PS51819"/>
    </source>
</evidence>
<protein>
    <submittedName>
        <fullName evidence="2">VOC family protein</fullName>
    </submittedName>
</protein>
<keyword evidence="3" id="KW-1185">Reference proteome</keyword>
<dbReference type="Proteomes" id="UP001500888">
    <property type="component" value="Unassembled WGS sequence"/>
</dbReference>